<keyword evidence="3" id="KW-1185">Reference proteome</keyword>
<reference evidence="2 3" key="1">
    <citation type="submission" date="2012-01" db="EMBL/GenBank/DDBJ databases">
        <title>Improved High-Quality Draft sequence of Metallosphaera yellowstonensis MK1.</title>
        <authorList>
            <consortium name="US DOE Joint Genome Institute"/>
            <person name="Lucas S."/>
            <person name="Han J."/>
            <person name="Cheng J.-F."/>
            <person name="Goodwin L."/>
            <person name="Pitluck S."/>
            <person name="Peters L."/>
            <person name="Teshima H."/>
            <person name="Detter J.C."/>
            <person name="Han C."/>
            <person name="Tapia R."/>
            <person name="Land M."/>
            <person name="Hauser L."/>
            <person name="Kyrpides N."/>
            <person name="Kozubal M."/>
            <person name="Macur R.E."/>
            <person name="Jay Z."/>
            <person name="Inskeep W."/>
            <person name="Woyke T."/>
        </authorList>
    </citation>
    <scope>NUCLEOTIDE SEQUENCE [LARGE SCALE GENOMIC DNA]</scope>
    <source>
        <strain evidence="2 3">MK1</strain>
    </source>
</reference>
<keyword evidence="1" id="KW-1133">Transmembrane helix</keyword>
<dbReference type="Proteomes" id="UP000003980">
    <property type="component" value="Unassembled WGS sequence"/>
</dbReference>
<protein>
    <submittedName>
        <fullName evidence="2">Uncharacterized protein</fullName>
    </submittedName>
</protein>
<evidence type="ECO:0000256" key="1">
    <source>
        <dbReference type="SAM" id="Phobius"/>
    </source>
</evidence>
<name>H2C3X8_9CREN</name>
<gene>
    <name evidence="2" type="ORF">MetMK1DRAFT_00002230</name>
</gene>
<evidence type="ECO:0000313" key="2">
    <source>
        <dbReference type="EMBL" id="EHP69721.1"/>
    </source>
</evidence>
<evidence type="ECO:0000313" key="3">
    <source>
        <dbReference type="Proteomes" id="UP000003980"/>
    </source>
</evidence>
<feature type="transmembrane region" description="Helical" evidence="1">
    <location>
        <begin position="6"/>
        <end position="24"/>
    </location>
</feature>
<keyword evidence="1" id="KW-0812">Transmembrane</keyword>
<organism evidence="2 3">
    <name type="scientific">Metallosphaera yellowstonensis MK1</name>
    <dbReference type="NCBI Taxonomy" id="671065"/>
    <lineage>
        <taxon>Archaea</taxon>
        <taxon>Thermoproteota</taxon>
        <taxon>Thermoprotei</taxon>
        <taxon>Sulfolobales</taxon>
        <taxon>Sulfolobaceae</taxon>
        <taxon>Metallosphaera</taxon>
    </lineage>
</organism>
<dbReference type="EMBL" id="JH597761">
    <property type="protein sequence ID" value="EHP69721.1"/>
    <property type="molecule type" value="Genomic_DNA"/>
</dbReference>
<dbReference type="AlphaFoldDB" id="H2C3X8"/>
<proteinExistence type="predicted"/>
<dbReference type="HOGENOM" id="CLU_3379947_0_0_2"/>
<keyword evidence="1" id="KW-0472">Membrane</keyword>
<dbReference type="STRING" id="671065.MetMK1DRAFT_00002230"/>
<sequence>MRAESFFTLIEIFIIFVYNKFLLIKDGLSLNVG</sequence>
<accession>H2C3X8</accession>